<protein>
    <submittedName>
        <fullName evidence="1">Uncharacterized protein</fullName>
    </submittedName>
</protein>
<reference evidence="1 2" key="1">
    <citation type="journal article" date="2024" name="J Genomics">
        <title>Draft genome sequencing and assembly of Favolaschia claudopus CIRM-BRFM 2984 isolated from oak limbs.</title>
        <authorList>
            <person name="Navarro D."/>
            <person name="Drula E."/>
            <person name="Chaduli D."/>
            <person name="Cazenave R."/>
            <person name="Ahrendt S."/>
            <person name="Wang J."/>
            <person name="Lipzen A."/>
            <person name="Daum C."/>
            <person name="Barry K."/>
            <person name="Grigoriev I.V."/>
            <person name="Favel A."/>
            <person name="Rosso M.N."/>
            <person name="Martin F."/>
        </authorList>
    </citation>
    <scope>NUCLEOTIDE SEQUENCE [LARGE SCALE GENOMIC DNA]</scope>
    <source>
        <strain evidence="1 2">CIRM-BRFM 2984</strain>
    </source>
</reference>
<gene>
    <name evidence="1" type="ORF">R3P38DRAFT_2784137</name>
</gene>
<comment type="caution">
    <text evidence="1">The sequence shown here is derived from an EMBL/GenBank/DDBJ whole genome shotgun (WGS) entry which is preliminary data.</text>
</comment>
<name>A0AAW0AXI6_9AGAR</name>
<dbReference type="EMBL" id="JAWWNJ010000046">
    <property type="protein sequence ID" value="KAK7018310.1"/>
    <property type="molecule type" value="Genomic_DNA"/>
</dbReference>
<keyword evidence="2" id="KW-1185">Reference proteome</keyword>
<sequence>MSLARLRLSEPRDKHRPVLAMDVAHDHFFLTRDKGMIDAEGYVQRYSYKADHNDFNLALGDSFRIKLSKYRASIMGTVHESNYAMILNPLALEGCPRDSSRVTLICPPNVDTWTKELYERQFKTLEDVVAVDMQTKPGVIDQNWIEKNEDGTMLIKIIVCVPPDRLCAELPVGQDLDITVNLSKDEYLDGKGTVHKVWIHFCFRLVSSDDLRNSSCGFETGGI</sequence>
<organism evidence="1 2">
    <name type="scientific">Favolaschia claudopus</name>
    <dbReference type="NCBI Taxonomy" id="2862362"/>
    <lineage>
        <taxon>Eukaryota</taxon>
        <taxon>Fungi</taxon>
        <taxon>Dikarya</taxon>
        <taxon>Basidiomycota</taxon>
        <taxon>Agaricomycotina</taxon>
        <taxon>Agaricomycetes</taxon>
        <taxon>Agaricomycetidae</taxon>
        <taxon>Agaricales</taxon>
        <taxon>Marasmiineae</taxon>
        <taxon>Mycenaceae</taxon>
        <taxon>Favolaschia</taxon>
    </lineage>
</organism>
<dbReference type="Proteomes" id="UP001362999">
    <property type="component" value="Unassembled WGS sequence"/>
</dbReference>
<proteinExistence type="predicted"/>
<dbReference type="AlphaFoldDB" id="A0AAW0AXI6"/>
<evidence type="ECO:0000313" key="1">
    <source>
        <dbReference type="EMBL" id="KAK7018310.1"/>
    </source>
</evidence>
<accession>A0AAW0AXI6</accession>
<evidence type="ECO:0000313" key="2">
    <source>
        <dbReference type="Proteomes" id="UP001362999"/>
    </source>
</evidence>